<dbReference type="GO" id="GO:0005829">
    <property type="term" value="C:cytosol"/>
    <property type="evidence" value="ECO:0007669"/>
    <property type="project" value="TreeGrafter"/>
</dbReference>
<protein>
    <submittedName>
        <fullName evidence="8">Adenosylhomocysteinase</fullName>
        <ecNumber evidence="8">3.3.1.1</ecNumber>
    </submittedName>
</protein>
<dbReference type="NCBIfam" id="TIGR00936">
    <property type="entry name" value="ahcY"/>
    <property type="match status" value="1"/>
</dbReference>
<comment type="cofactor">
    <cofactor evidence="1">
        <name>NAD(+)</name>
        <dbReference type="ChEBI" id="CHEBI:57540"/>
    </cofactor>
</comment>
<dbReference type="PROSITE" id="PS00738">
    <property type="entry name" value="ADOHCYASE_1"/>
    <property type="match status" value="1"/>
</dbReference>
<feature type="domain" description="S-adenosyl-L-homocysteine hydrolase NAD binding" evidence="7">
    <location>
        <begin position="192"/>
        <end position="353"/>
    </location>
</feature>
<gene>
    <name evidence="8" type="ORF">ASZ90_018626</name>
</gene>
<dbReference type="CDD" id="cd00401">
    <property type="entry name" value="SAHH"/>
    <property type="match status" value="1"/>
</dbReference>
<sequence>MKTIDNKFIPSVIKDPGLAPSGYTRLAWVKNNMPVLNALNQELSKTKPLQGKTVACCLHLEAKTGYLLQTLQAAGARVAACASNPLSTQDDVVAALVDCGITVYAVHGEDAQDYHRFLHLTLDNDPDALIDDGADLISILVKERPEQARQIIGGCEETTTGIFRLRSMDKDGSLAFPVIAVNDAYMKYLFDNRYGTGQSVWDGINRTTNLVVAGKNVVVAGYGWCGKGVSMRALGMGARVIITEIDPIKANEAIMDGFEVMSMSEASRIGDVFITVTGNINVIRKEHMEIMKDNVILANAGHFDVEISKPDLDSLAASKRQARVNIEEYLLADGRRLYLLAEGRLVNLAAGDGHPAEVMDLSFSLQVLSLLYVIENHDKLGPHVYDVPEEIDCRVANLKLQAAGVKIDQLTEEQANYLASWDTNL</sequence>
<dbReference type="Gene3D" id="3.40.50.720">
    <property type="entry name" value="NAD(P)-binding Rossmann-like Domain"/>
    <property type="match status" value="1"/>
</dbReference>
<dbReference type="Gene3D" id="3.40.50.1480">
    <property type="entry name" value="Adenosylhomocysteinase-like"/>
    <property type="match status" value="1"/>
</dbReference>
<dbReference type="SMART" id="SM00997">
    <property type="entry name" value="AdoHcyase_NAD"/>
    <property type="match status" value="1"/>
</dbReference>
<evidence type="ECO:0000313" key="8">
    <source>
        <dbReference type="EMBL" id="KUG03963.1"/>
    </source>
</evidence>
<dbReference type="InterPro" id="IPR015878">
    <property type="entry name" value="Ado_hCys_hydrolase_NAD-bd"/>
</dbReference>
<dbReference type="PIRSF" id="PIRSF001109">
    <property type="entry name" value="Ad_hcy_hydrolase"/>
    <property type="match status" value="1"/>
</dbReference>
<dbReference type="SUPFAM" id="SSF52283">
    <property type="entry name" value="Formate/glycerate dehydrogenase catalytic domain-like"/>
    <property type="match status" value="1"/>
</dbReference>
<dbReference type="AlphaFoldDB" id="A0A0W8E5Q5"/>
<dbReference type="PANTHER" id="PTHR23420:SF0">
    <property type="entry name" value="ADENOSYLHOMOCYSTEINASE"/>
    <property type="match status" value="1"/>
</dbReference>
<dbReference type="Pfam" id="PF05221">
    <property type="entry name" value="AdoHcyase"/>
    <property type="match status" value="2"/>
</dbReference>
<evidence type="ECO:0000256" key="1">
    <source>
        <dbReference type="ARBA" id="ARBA00001911"/>
    </source>
</evidence>
<evidence type="ECO:0000259" key="7">
    <source>
        <dbReference type="SMART" id="SM00997"/>
    </source>
</evidence>
<comment type="pathway">
    <text evidence="6">Amino-acid biosynthesis.</text>
</comment>
<dbReference type="HAMAP" id="MF_00563">
    <property type="entry name" value="AdoHcyase"/>
    <property type="match status" value="1"/>
</dbReference>
<evidence type="ECO:0000256" key="3">
    <source>
        <dbReference type="ARBA" id="ARBA00022563"/>
    </source>
</evidence>
<dbReference type="PROSITE" id="PS00739">
    <property type="entry name" value="ADOHCYASE_2"/>
    <property type="match status" value="1"/>
</dbReference>
<comment type="caution">
    <text evidence="8">The sequence shown here is derived from an EMBL/GenBank/DDBJ whole genome shotgun (WGS) entry which is preliminary data.</text>
</comment>
<organism evidence="8">
    <name type="scientific">hydrocarbon metagenome</name>
    <dbReference type="NCBI Taxonomy" id="938273"/>
    <lineage>
        <taxon>unclassified sequences</taxon>
        <taxon>metagenomes</taxon>
        <taxon>ecological metagenomes</taxon>
    </lineage>
</organism>
<dbReference type="GO" id="GO:0033353">
    <property type="term" value="P:S-adenosylmethionine cycle"/>
    <property type="evidence" value="ECO:0007669"/>
    <property type="project" value="TreeGrafter"/>
</dbReference>
<dbReference type="InterPro" id="IPR036291">
    <property type="entry name" value="NAD(P)-bd_dom_sf"/>
</dbReference>
<dbReference type="FunFam" id="3.40.50.720:FF:000004">
    <property type="entry name" value="Adenosylhomocysteinase"/>
    <property type="match status" value="1"/>
</dbReference>
<dbReference type="PANTHER" id="PTHR23420">
    <property type="entry name" value="ADENOSYLHOMOCYSTEINASE"/>
    <property type="match status" value="1"/>
</dbReference>
<keyword evidence="5" id="KW-0520">NAD</keyword>
<dbReference type="GO" id="GO:0006730">
    <property type="term" value="P:one-carbon metabolic process"/>
    <property type="evidence" value="ECO:0007669"/>
    <property type="project" value="UniProtKB-KW"/>
</dbReference>
<proteinExistence type="inferred from homology"/>
<name>A0A0W8E5Q5_9ZZZZ</name>
<dbReference type="SMART" id="SM00996">
    <property type="entry name" value="AdoHcyase"/>
    <property type="match status" value="1"/>
</dbReference>
<dbReference type="InterPro" id="IPR020082">
    <property type="entry name" value="S-Ado-L-homoCys_hydrolase_CS"/>
</dbReference>
<accession>A0A0W8E5Q5</accession>
<evidence type="ECO:0000256" key="2">
    <source>
        <dbReference type="ARBA" id="ARBA00007122"/>
    </source>
</evidence>
<dbReference type="NCBIfam" id="NF004005">
    <property type="entry name" value="PRK05476.2-3"/>
    <property type="match status" value="1"/>
</dbReference>
<dbReference type="InterPro" id="IPR042172">
    <property type="entry name" value="Adenosylhomocyst_ase-like_sf"/>
</dbReference>
<evidence type="ECO:0000256" key="5">
    <source>
        <dbReference type="ARBA" id="ARBA00023027"/>
    </source>
</evidence>
<evidence type="ECO:0000256" key="4">
    <source>
        <dbReference type="ARBA" id="ARBA00022801"/>
    </source>
</evidence>
<keyword evidence="3" id="KW-0554">One-carbon metabolism</keyword>
<dbReference type="Pfam" id="PF00670">
    <property type="entry name" value="AdoHcyase_NAD"/>
    <property type="match status" value="1"/>
</dbReference>
<dbReference type="GO" id="GO:0004013">
    <property type="term" value="F:adenosylhomocysteinase activity"/>
    <property type="evidence" value="ECO:0007669"/>
    <property type="project" value="TreeGrafter"/>
</dbReference>
<keyword evidence="4 8" id="KW-0378">Hydrolase</keyword>
<dbReference type="SUPFAM" id="SSF51735">
    <property type="entry name" value="NAD(P)-binding Rossmann-fold domains"/>
    <property type="match status" value="1"/>
</dbReference>
<evidence type="ECO:0000256" key="6">
    <source>
        <dbReference type="ARBA" id="ARBA00029440"/>
    </source>
</evidence>
<dbReference type="EMBL" id="LNQE01001864">
    <property type="protein sequence ID" value="KUG03963.1"/>
    <property type="molecule type" value="Genomic_DNA"/>
</dbReference>
<comment type="similarity">
    <text evidence="2">Belongs to the adenosylhomocysteinase family.</text>
</comment>
<reference evidence="8" key="1">
    <citation type="journal article" date="2015" name="Proc. Natl. Acad. Sci. U.S.A.">
        <title>Networks of energetic and metabolic interactions define dynamics in microbial communities.</title>
        <authorList>
            <person name="Embree M."/>
            <person name="Liu J.K."/>
            <person name="Al-Bassam M.M."/>
            <person name="Zengler K."/>
        </authorList>
    </citation>
    <scope>NUCLEOTIDE SEQUENCE</scope>
</reference>
<dbReference type="EC" id="3.3.1.1" evidence="8"/>
<dbReference type="InterPro" id="IPR000043">
    <property type="entry name" value="Adenosylhomocysteinase-like"/>
</dbReference>